<keyword evidence="1" id="KW-0175">Coiled coil</keyword>
<dbReference type="Pfam" id="PF13476">
    <property type="entry name" value="AAA_23"/>
    <property type="match status" value="1"/>
</dbReference>
<dbReference type="RefSeq" id="WP_284187838.1">
    <property type="nucleotide sequence ID" value="NZ_BSPX01000026.1"/>
</dbReference>
<feature type="coiled-coil region" evidence="1">
    <location>
        <begin position="221"/>
        <end position="265"/>
    </location>
</feature>
<feature type="coiled-coil region" evidence="1">
    <location>
        <begin position="422"/>
        <end position="489"/>
    </location>
</feature>
<evidence type="ECO:0000313" key="3">
    <source>
        <dbReference type="EMBL" id="GLT22536.1"/>
    </source>
</evidence>
<dbReference type="PANTHER" id="PTHR32182">
    <property type="entry name" value="DNA REPLICATION AND REPAIR PROTEIN RECF"/>
    <property type="match status" value="1"/>
</dbReference>
<reference evidence="4" key="1">
    <citation type="journal article" date="2019" name="Int. J. Syst. Evol. Microbiol.">
        <title>The Global Catalogue of Microorganisms (GCM) 10K type strain sequencing project: providing services to taxonomists for standard genome sequencing and annotation.</title>
        <authorList>
            <consortium name="The Broad Institute Genomics Platform"/>
            <consortium name="The Broad Institute Genome Sequencing Center for Infectious Disease"/>
            <person name="Wu L."/>
            <person name="Ma J."/>
        </authorList>
    </citation>
    <scope>NUCLEOTIDE SEQUENCE [LARGE SCALE GENOMIC DNA]</scope>
    <source>
        <strain evidence="4">NBRC 102407</strain>
    </source>
</reference>
<evidence type="ECO:0000256" key="1">
    <source>
        <dbReference type="SAM" id="Coils"/>
    </source>
</evidence>
<keyword evidence="4" id="KW-1185">Reference proteome</keyword>
<dbReference type="Proteomes" id="UP001157167">
    <property type="component" value="Unassembled WGS sequence"/>
</dbReference>
<name>A0ABQ6FB62_9RHOO</name>
<gene>
    <name evidence="3" type="ORF">GCM10007933_19960</name>
</gene>
<accession>A0ABQ6FB62</accession>
<dbReference type="Gene3D" id="3.40.50.300">
    <property type="entry name" value="P-loop containing nucleotide triphosphate hydrolases"/>
    <property type="match status" value="2"/>
</dbReference>
<dbReference type="PANTHER" id="PTHR32182:SF0">
    <property type="entry name" value="DNA REPLICATION AND REPAIR PROTEIN RECF"/>
    <property type="match status" value="1"/>
</dbReference>
<dbReference type="InterPro" id="IPR038729">
    <property type="entry name" value="Rad50/SbcC_AAA"/>
</dbReference>
<proteinExistence type="predicted"/>
<dbReference type="InterPro" id="IPR027417">
    <property type="entry name" value="P-loop_NTPase"/>
</dbReference>
<comment type="caution">
    <text evidence="3">The sequence shown here is derived from an EMBL/GenBank/DDBJ whole genome shotgun (WGS) entry which is preliminary data.</text>
</comment>
<dbReference type="NCBIfam" id="TIGR03185">
    <property type="entry name" value="DNA_S_dndD"/>
    <property type="match status" value="1"/>
</dbReference>
<protein>
    <recommendedName>
        <fullName evidence="2">Rad50/SbcC-type AAA domain-containing protein</fullName>
    </recommendedName>
</protein>
<evidence type="ECO:0000259" key="2">
    <source>
        <dbReference type="Pfam" id="PF13476"/>
    </source>
</evidence>
<sequence length="686" mass="77627">MWISKLELNNFKSYYFQSFNFPQPGREGNLTLIGGMNGFGKTTLLEALYLCLYGADAMPHLGRAGLKPTEERKGYPTFLERALNGQALSLGKDNMSVKVQALSDPSEGFEITRRWFFTKRGDWNGEEEILLQEISGGISRPIDSVHLTELLDQRFVPAHLAPFFFFDGEEVKTLANRNRIEQIKTGMEGLLGVVLLRGMQKRLEQYQANNRYRSGNSSVDEEKYKELAEKLERDEQKLDELNGLKHELERELDAAKAKRDELMGRIMALGGGSGDIATAGDIVRQQGLVKTQLAECERQMEDALAGKLPFHLIHKDCTDLLKEQLRQEIKRRKWDARKEGMEPEKERFIASFFKAAEPAIMPPLEDGQIDAVLGRLNAAWESLFYPPPSDCAKEIVHDYLSDERREAVLAMTEKLRIGAQEIRVLVTKKESLQRELRELEKRWAKIDGVERDGTLARINEELAGISATIDQKERSRGDLERQIRSQEATIDQDRAIYSRIHEQIIKASPAKSNISKAQRIRDLIDELIPSLYALKTKQLGVAMTVAYKQLAHKSQVDKIVIEETGASRLLAKDNTEINFDRSAGENQLFATALLAGLAEVSGIEAPLVVDTPLARLDSEHRKNILNFWTSQKQRQVILLAQDEEIDADMFKAISGSVGKSYLLEHNDLGRGVGRARAVENQYFKEQ</sequence>
<organism evidence="3 4">
    <name type="scientific">Zoogloea oryzae</name>
    <dbReference type="NCBI Taxonomy" id="310767"/>
    <lineage>
        <taxon>Bacteria</taxon>
        <taxon>Pseudomonadati</taxon>
        <taxon>Pseudomonadota</taxon>
        <taxon>Betaproteobacteria</taxon>
        <taxon>Rhodocyclales</taxon>
        <taxon>Zoogloeaceae</taxon>
        <taxon>Zoogloea</taxon>
    </lineage>
</organism>
<dbReference type="EMBL" id="BSPX01000026">
    <property type="protein sequence ID" value="GLT22536.1"/>
    <property type="molecule type" value="Genomic_DNA"/>
</dbReference>
<dbReference type="InterPro" id="IPR017599">
    <property type="entry name" value="DNA_S_DndD"/>
</dbReference>
<dbReference type="SUPFAM" id="SSF52540">
    <property type="entry name" value="P-loop containing nucleoside triphosphate hydrolases"/>
    <property type="match status" value="1"/>
</dbReference>
<feature type="domain" description="Rad50/SbcC-type AAA" evidence="2">
    <location>
        <begin position="5"/>
        <end position="256"/>
    </location>
</feature>
<evidence type="ECO:0000313" key="4">
    <source>
        <dbReference type="Proteomes" id="UP001157167"/>
    </source>
</evidence>